<dbReference type="Proteomes" id="UP001479436">
    <property type="component" value="Unassembled WGS sequence"/>
</dbReference>
<feature type="region of interest" description="Disordered" evidence="1">
    <location>
        <begin position="1"/>
        <end position="104"/>
    </location>
</feature>
<keyword evidence="3" id="KW-1185">Reference proteome</keyword>
<reference evidence="2 3" key="1">
    <citation type="submission" date="2023-04" db="EMBL/GenBank/DDBJ databases">
        <title>Genome of Basidiobolus ranarum AG-B5.</title>
        <authorList>
            <person name="Stajich J.E."/>
            <person name="Carter-House D."/>
            <person name="Gryganskyi A."/>
        </authorList>
    </citation>
    <scope>NUCLEOTIDE SEQUENCE [LARGE SCALE GENOMIC DNA]</scope>
    <source>
        <strain evidence="2 3">AG-B5</strain>
    </source>
</reference>
<feature type="compositionally biased region" description="Polar residues" evidence="1">
    <location>
        <begin position="1"/>
        <end position="18"/>
    </location>
</feature>
<dbReference type="SMART" id="SM00696">
    <property type="entry name" value="DM9"/>
    <property type="match status" value="1"/>
</dbReference>
<gene>
    <name evidence="2" type="ORF">K7432_000463</name>
</gene>
<evidence type="ECO:0000313" key="2">
    <source>
        <dbReference type="EMBL" id="KAK9768710.1"/>
    </source>
</evidence>
<evidence type="ECO:0000256" key="1">
    <source>
        <dbReference type="SAM" id="MobiDB-lite"/>
    </source>
</evidence>
<name>A0ABR2X4Q5_9FUNG</name>
<proteinExistence type="predicted"/>
<protein>
    <submittedName>
        <fullName evidence="2">Uncharacterized protein</fullName>
    </submittedName>
</protein>
<feature type="compositionally biased region" description="Low complexity" evidence="1">
    <location>
        <begin position="20"/>
        <end position="36"/>
    </location>
</feature>
<accession>A0ABR2X4Q5</accession>
<comment type="caution">
    <text evidence="2">The sequence shown here is derived from an EMBL/GenBank/DDBJ whole genome shotgun (WGS) entry which is preliminary data.</text>
</comment>
<dbReference type="PANTHER" id="PTHR31649:SF1">
    <property type="entry name" value="FARNESOIC ACID O-METHYL TRANSFERASE DOMAIN-CONTAINING PROTEIN"/>
    <property type="match status" value="1"/>
</dbReference>
<evidence type="ECO:0000313" key="3">
    <source>
        <dbReference type="Proteomes" id="UP001479436"/>
    </source>
</evidence>
<dbReference type="Pfam" id="PF11901">
    <property type="entry name" value="DM9"/>
    <property type="match status" value="1"/>
</dbReference>
<dbReference type="EMBL" id="JASJQH010000008">
    <property type="protein sequence ID" value="KAK9768710.1"/>
    <property type="molecule type" value="Genomic_DNA"/>
</dbReference>
<dbReference type="InterPro" id="IPR006616">
    <property type="entry name" value="DM9_repeat"/>
</dbReference>
<sequence>MSDYPPNQGNPEHNQGSQAPFPGGFNFGGQPPQEQQRGMGGSSTQAHGGPYSPPPTQGSPNGAQNTSYGLPPPQQGGSHCPPNGAQSNSNQLPPGVAVCPPHPNGNPKPPYDWIYASGGAIPPNAVQGGVESDGKPLFIARQFYQGGLHVGKAAPHLKSISIGYGGKEINLKDYYVLCGDARQLRWVECHGVCKPDNWRPIEAGHESDGKPLFVSKTRYDGGEHVGKAGTHLNGGMSFGFGGKEKTTKDSYFVLAYL</sequence>
<feature type="compositionally biased region" description="Polar residues" evidence="1">
    <location>
        <begin position="58"/>
        <end position="68"/>
    </location>
</feature>
<organism evidence="2 3">
    <name type="scientific">Basidiobolus ranarum</name>
    <dbReference type="NCBI Taxonomy" id="34480"/>
    <lineage>
        <taxon>Eukaryota</taxon>
        <taxon>Fungi</taxon>
        <taxon>Fungi incertae sedis</taxon>
        <taxon>Zoopagomycota</taxon>
        <taxon>Entomophthoromycotina</taxon>
        <taxon>Basidiobolomycetes</taxon>
        <taxon>Basidiobolales</taxon>
        <taxon>Basidiobolaceae</taxon>
        <taxon>Basidiobolus</taxon>
    </lineage>
</organism>
<dbReference type="PANTHER" id="PTHR31649">
    <property type="entry name" value="AGAP009604-PA"/>
    <property type="match status" value="1"/>
</dbReference>